<dbReference type="OrthoDB" id="758145at2"/>
<protein>
    <submittedName>
        <fullName evidence="2">Crp/Fnr family transcriptional regulator</fullName>
    </submittedName>
</protein>
<organism evidence="2 3">
    <name type="scientific">Flavipsychrobacter stenotrophus</name>
    <dbReference type="NCBI Taxonomy" id="2077091"/>
    <lineage>
        <taxon>Bacteria</taxon>
        <taxon>Pseudomonadati</taxon>
        <taxon>Bacteroidota</taxon>
        <taxon>Chitinophagia</taxon>
        <taxon>Chitinophagales</taxon>
        <taxon>Chitinophagaceae</taxon>
        <taxon>Flavipsychrobacter</taxon>
    </lineage>
</organism>
<dbReference type="Pfam" id="PF00027">
    <property type="entry name" value="cNMP_binding"/>
    <property type="match status" value="1"/>
</dbReference>
<evidence type="ECO:0000259" key="1">
    <source>
        <dbReference type="PROSITE" id="PS50042"/>
    </source>
</evidence>
<dbReference type="EMBL" id="PPSL01000008">
    <property type="protein sequence ID" value="PQJ09094.1"/>
    <property type="molecule type" value="Genomic_DNA"/>
</dbReference>
<dbReference type="Proteomes" id="UP000239872">
    <property type="component" value="Unassembled WGS sequence"/>
</dbReference>
<dbReference type="Gene3D" id="2.60.120.10">
    <property type="entry name" value="Jelly Rolls"/>
    <property type="match status" value="1"/>
</dbReference>
<keyword evidence="3" id="KW-1185">Reference proteome</keyword>
<proteinExistence type="predicted"/>
<dbReference type="SMART" id="SM00100">
    <property type="entry name" value="cNMP"/>
    <property type="match status" value="1"/>
</dbReference>
<evidence type="ECO:0000313" key="2">
    <source>
        <dbReference type="EMBL" id="PQJ09094.1"/>
    </source>
</evidence>
<dbReference type="InterPro" id="IPR000595">
    <property type="entry name" value="cNMP-bd_dom"/>
</dbReference>
<dbReference type="SUPFAM" id="SSF51206">
    <property type="entry name" value="cAMP-binding domain-like"/>
    <property type="match status" value="1"/>
</dbReference>
<dbReference type="CDD" id="cd00038">
    <property type="entry name" value="CAP_ED"/>
    <property type="match status" value="1"/>
</dbReference>
<gene>
    <name evidence="2" type="ORF">CJD36_021205</name>
</gene>
<name>A0A2S7SQR8_9BACT</name>
<dbReference type="PROSITE" id="PS50042">
    <property type="entry name" value="CNMP_BINDING_3"/>
    <property type="match status" value="1"/>
</dbReference>
<reference evidence="2 3" key="1">
    <citation type="submission" date="2018-01" db="EMBL/GenBank/DDBJ databases">
        <title>A novel member of the phylum Bacteroidetes isolated from glacier ice.</title>
        <authorList>
            <person name="Liu Q."/>
            <person name="Xin Y.-H."/>
        </authorList>
    </citation>
    <scope>NUCLEOTIDE SEQUENCE [LARGE SCALE GENOMIC DNA]</scope>
    <source>
        <strain evidence="2 3">RB1R16</strain>
    </source>
</reference>
<evidence type="ECO:0000313" key="3">
    <source>
        <dbReference type="Proteomes" id="UP000239872"/>
    </source>
</evidence>
<accession>A0A2S7SQR8</accession>
<comment type="caution">
    <text evidence="2">The sequence shown here is derived from an EMBL/GenBank/DDBJ whole genome shotgun (WGS) entry which is preliminary data.</text>
</comment>
<feature type="domain" description="Cyclic nucleotide-binding" evidence="1">
    <location>
        <begin position="10"/>
        <end position="113"/>
    </location>
</feature>
<dbReference type="InterPro" id="IPR018490">
    <property type="entry name" value="cNMP-bd_dom_sf"/>
</dbReference>
<dbReference type="AlphaFoldDB" id="A0A2S7SQR8"/>
<dbReference type="InterPro" id="IPR014710">
    <property type="entry name" value="RmlC-like_jellyroll"/>
</dbReference>
<sequence>MNQFRAFIQNYTSLPDSEWAAILSCMEERVVKKNEILLHEGKVCRYLYFVESGLLRFFINKDGSDITKFFTLAPYCFTSQVSFTTEQAAKENIQAIEPSVIWQITLAQANALLELRSWNTFIRKLIQEVQQYTEEILQEIQTETAELRYERMLVTHSPLLQRVPLKYLASYLGIAPQSLSRIRKKLVAPSKLT</sequence>
<dbReference type="RefSeq" id="WP_105041215.1">
    <property type="nucleotide sequence ID" value="NZ_PPSL01000008.1"/>
</dbReference>